<accession>A0ABV9Z300</accession>
<keyword evidence="2" id="KW-1185">Reference proteome</keyword>
<gene>
    <name evidence="1" type="ORF">ACFPFW_12660</name>
</gene>
<comment type="caution">
    <text evidence="1">The sequence shown here is derived from an EMBL/GenBank/DDBJ whole genome shotgun (WGS) entry which is preliminary data.</text>
</comment>
<name>A0ABV9Z300_9HYPH</name>
<evidence type="ECO:0000313" key="1">
    <source>
        <dbReference type="EMBL" id="MFC5068859.1"/>
    </source>
</evidence>
<reference evidence="2" key="1">
    <citation type="journal article" date="2019" name="Int. J. Syst. Evol. Microbiol.">
        <title>The Global Catalogue of Microorganisms (GCM) 10K type strain sequencing project: providing services to taxonomists for standard genome sequencing and annotation.</title>
        <authorList>
            <consortium name="The Broad Institute Genomics Platform"/>
            <consortium name="The Broad Institute Genome Sequencing Center for Infectious Disease"/>
            <person name="Wu L."/>
            <person name="Ma J."/>
        </authorList>
    </citation>
    <scope>NUCLEOTIDE SEQUENCE [LARGE SCALE GENOMIC DNA]</scope>
    <source>
        <strain evidence="2">CGMCC 1.16444</strain>
    </source>
</reference>
<dbReference type="EMBL" id="JBHSJF010000006">
    <property type="protein sequence ID" value="MFC5068859.1"/>
    <property type="molecule type" value="Genomic_DNA"/>
</dbReference>
<dbReference type="RefSeq" id="WP_379770966.1">
    <property type="nucleotide sequence ID" value="NZ_JBHSJF010000006.1"/>
</dbReference>
<protein>
    <submittedName>
        <fullName evidence="1">Uncharacterized protein</fullName>
    </submittedName>
</protein>
<dbReference type="Proteomes" id="UP001595796">
    <property type="component" value="Unassembled WGS sequence"/>
</dbReference>
<sequence>MYFSSLGVAHPNNYPNISPRPLPLPEMRGRENSDEWYALNVCDEVLGETSARQHSFPFLYGDPGRSGRSRLLCVDAYYPSLRLVIEYCERQHSEAVSFFDKPTKLTCSGVHRGEQRRIYDERRRAVLPKHGITLREIHFWQLEHRSGRLLRNIEADRDTIRGLLVPPT</sequence>
<organism evidence="1 2">
    <name type="scientific">Flaviflagellibacter deserti</name>
    <dbReference type="NCBI Taxonomy" id="2267266"/>
    <lineage>
        <taxon>Bacteria</taxon>
        <taxon>Pseudomonadati</taxon>
        <taxon>Pseudomonadota</taxon>
        <taxon>Alphaproteobacteria</taxon>
        <taxon>Hyphomicrobiales</taxon>
        <taxon>Flaviflagellibacter</taxon>
    </lineage>
</organism>
<evidence type="ECO:0000313" key="2">
    <source>
        <dbReference type="Proteomes" id="UP001595796"/>
    </source>
</evidence>
<proteinExistence type="predicted"/>